<evidence type="ECO:0000256" key="1">
    <source>
        <dbReference type="ARBA" id="ARBA00022837"/>
    </source>
</evidence>
<organism evidence="3 4">
    <name type="scientific">Citrullus colocynthis</name>
    <name type="common">colocynth</name>
    <dbReference type="NCBI Taxonomy" id="252529"/>
    <lineage>
        <taxon>Eukaryota</taxon>
        <taxon>Viridiplantae</taxon>
        <taxon>Streptophyta</taxon>
        <taxon>Embryophyta</taxon>
        <taxon>Tracheophyta</taxon>
        <taxon>Spermatophyta</taxon>
        <taxon>Magnoliopsida</taxon>
        <taxon>eudicotyledons</taxon>
        <taxon>Gunneridae</taxon>
        <taxon>Pentapetalae</taxon>
        <taxon>rosids</taxon>
        <taxon>fabids</taxon>
        <taxon>Cucurbitales</taxon>
        <taxon>Cucurbitaceae</taxon>
        <taxon>Benincaseae</taxon>
        <taxon>Citrullus</taxon>
    </lineage>
</organism>
<proteinExistence type="predicted"/>
<dbReference type="InterPro" id="IPR002048">
    <property type="entry name" value="EF_hand_dom"/>
</dbReference>
<dbReference type="SUPFAM" id="SSF47473">
    <property type="entry name" value="EF-hand"/>
    <property type="match status" value="1"/>
</dbReference>
<dbReference type="InterPro" id="IPR018247">
    <property type="entry name" value="EF_Hand_1_Ca_BS"/>
</dbReference>
<dbReference type="EMBL" id="OZ021745">
    <property type="protein sequence ID" value="CAK9312579.1"/>
    <property type="molecule type" value="Genomic_DNA"/>
</dbReference>
<gene>
    <name evidence="3" type="ORF">CITCOLO1_LOCUS4273</name>
</gene>
<dbReference type="Pfam" id="PF13405">
    <property type="entry name" value="EF-hand_6"/>
    <property type="match status" value="1"/>
</dbReference>
<accession>A0ABP0XWP6</accession>
<dbReference type="SMART" id="SM00054">
    <property type="entry name" value="EFh"/>
    <property type="match status" value="1"/>
</dbReference>
<dbReference type="PROSITE" id="PS50222">
    <property type="entry name" value="EF_HAND_2"/>
    <property type="match status" value="1"/>
</dbReference>
<evidence type="ECO:0000259" key="2">
    <source>
        <dbReference type="PROSITE" id="PS50222"/>
    </source>
</evidence>
<protein>
    <recommendedName>
        <fullName evidence="2">EF-hand domain-containing protein</fullName>
    </recommendedName>
</protein>
<dbReference type="InterPro" id="IPR011992">
    <property type="entry name" value="EF-hand-dom_pair"/>
</dbReference>
<reference evidence="3 4" key="1">
    <citation type="submission" date="2024-03" db="EMBL/GenBank/DDBJ databases">
        <authorList>
            <person name="Gkanogiannis A."/>
            <person name="Becerra Lopez-Lavalle L."/>
        </authorList>
    </citation>
    <scope>NUCLEOTIDE SEQUENCE [LARGE SCALE GENOMIC DNA]</scope>
</reference>
<sequence>MALSRSQLKLTRDEVREILQEHDVDGDGSLTKHEVMQALNTMGAMMSFQKAHYGVAFADEDGDGCVHGHEEMEKLIDYCMRFQTPRTPKVVPKPAKQCNEGKSIV</sequence>
<dbReference type="PROSITE" id="PS00018">
    <property type="entry name" value="EF_HAND_1"/>
    <property type="match status" value="1"/>
</dbReference>
<keyword evidence="4" id="KW-1185">Reference proteome</keyword>
<name>A0ABP0XWP6_9ROSI</name>
<evidence type="ECO:0000313" key="4">
    <source>
        <dbReference type="Proteomes" id="UP001642487"/>
    </source>
</evidence>
<dbReference type="Proteomes" id="UP001642487">
    <property type="component" value="Chromosome 11"/>
</dbReference>
<evidence type="ECO:0000313" key="3">
    <source>
        <dbReference type="EMBL" id="CAK9312579.1"/>
    </source>
</evidence>
<keyword evidence="1" id="KW-0106">Calcium</keyword>
<dbReference type="Gene3D" id="1.10.238.10">
    <property type="entry name" value="EF-hand"/>
    <property type="match status" value="1"/>
</dbReference>
<feature type="domain" description="EF-hand" evidence="2">
    <location>
        <begin position="10"/>
        <end position="45"/>
    </location>
</feature>